<evidence type="ECO:0000313" key="3">
    <source>
        <dbReference type="Proteomes" id="UP000199682"/>
    </source>
</evidence>
<protein>
    <submittedName>
        <fullName evidence="2">Uncharacterized protein</fullName>
    </submittedName>
</protein>
<feature type="region of interest" description="Disordered" evidence="1">
    <location>
        <begin position="1"/>
        <end position="27"/>
    </location>
</feature>
<dbReference type="AlphaFoldDB" id="A0A1G9AQH2"/>
<dbReference type="EMBL" id="FNET01000005">
    <property type="protein sequence ID" value="SDK29629.1"/>
    <property type="molecule type" value="Genomic_DNA"/>
</dbReference>
<proteinExistence type="predicted"/>
<dbReference type="Proteomes" id="UP000199682">
    <property type="component" value="Unassembled WGS sequence"/>
</dbReference>
<reference evidence="3" key="1">
    <citation type="submission" date="2016-10" db="EMBL/GenBank/DDBJ databases">
        <authorList>
            <person name="Varghese N."/>
            <person name="Submissions S."/>
        </authorList>
    </citation>
    <scope>NUCLEOTIDE SEQUENCE [LARGE SCALE GENOMIC DNA]</scope>
    <source>
        <strain evidence="3">DSM 44796</strain>
    </source>
</reference>
<name>A0A1G9AQH2_9PSEU</name>
<organism evidence="2 3">
    <name type="scientific">Lentzea albidocapillata subsp. violacea</name>
    <dbReference type="NCBI Taxonomy" id="128104"/>
    <lineage>
        <taxon>Bacteria</taxon>
        <taxon>Bacillati</taxon>
        <taxon>Actinomycetota</taxon>
        <taxon>Actinomycetes</taxon>
        <taxon>Pseudonocardiales</taxon>
        <taxon>Pseudonocardiaceae</taxon>
        <taxon>Lentzea</taxon>
    </lineage>
</organism>
<accession>A0A1G9AQH2</accession>
<evidence type="ECO:0000313" key="2">
    <source>
        <dbReference type="EMBL" id="SDK29629.1"/>
    </source>
</evidence>
<gene>
    <name evidence="2" type="ORF">SAMN04488074_10591</name>
</gene>
<evidence type="ECO:0000256" key="1">
    <source>
        <dbReference type="SAM" id="MobiDB-lite"/>
    </source>
</evidence>
<sequence length="234" mass="25174">MIFRQRDAALAGATQRVSRRGNAATPPPVVSTDLAQIPRAGHASADVLLRPVRRGAPSCPRRSGRRAHQAIAAAEVGLAAVSVPCGRRRVMHVGRCAGCLRGRRGGRYRGVLPFLAVPRPRTFPERSRDEPSSRWLCRGRRRAGWPRDVAPPHVHLHVLAARPGRTSAGRCFLMSGDHWVRSGPSGLHLSSIGRSTLMRCKGCRGMFSRPADSTSTCPTCPAGTACTSNLAATR</sequence>